<name>A0A445BPQ6_ARAHY</name>
<dbReference type="Proteomes" id="UP000289738">
    <property type="component" value="Chromosome A09"/>
</dbReference>
<keyword evidence="2" id="KW-1185">Reference proteome</keyword>
<dbReference type="AlphaFoldDB" id="A0A445BPQ6"/>
<dbReference type="EMBL" id="SDMP01000009">
    <property type="protein sequence ID" value="RYR40657.1"/>
    <property type="molecule type" value="Genomic_DNA"/>
</dbReference>
<evidence type="ECO:0000313" key="1">
    <source>
        <dbReference type="EMBL" id="RYR40657.1"/>
    </source>
</evidence>
<organism evidence="1 2">
    <name type="scientific">Arachis hypogaea</name>
    <name type="common">Peanut</name>
    <dbReference type="NCBI Taxonomy" id="3818"/>
    <lineage>
        <taxon>Eukaryota</taxon>
        <taxon>Viridiplantae</taxon>
        <taxon>Streptophyta</taxon>
        <taxon>Embryophyta</taxon>
        <taxon>Tracheophyta</taxon>
        <taxon>Spermatophyta</taxon>
        <taxon>Magnoliopsida</taxon>
        <taxon>eudicotyledons</taxon>
        <taxon>Gunneridae</taxon>
        <taxon>Pentapetalae</taxon>
        <taxon>rosids</taxon>
        <taxon>fabids</taxon>
        <taxon>Fabales</taxon>
        <taxon>Fabaceae</taxon>
        <taxon>Papilionoideae</taxon>
        <taxon>50 kb inversion clade</taxon>
        <taxon>dalbergioids sensu lato</taxon>
        <taxon>Dalbergieae</taxon>
        <taxon>Pterocarpus clade</taxon>
        <taxon>Arachis</taxon>
    </lineage>
</organism>
<evidence type="ECO:0000313" key="2">
    <source>
        <dbReference type="Proteomes" id="UP000289738"/>
    </source>
</evidence>
<sequence>MAAAGAANASKQFVTTSLYIGDLDPEVDENLYDLFDQVGQVVSEVLRLLLQNKSDPLDFYAERREEKNA</sequence>
<protein>
    <recommendedName>
        <fullName evidence="3">RRM domain-containing protein</fullName>
    </recommendedName>
</protein>
<proteinExistence type="predicted"/>
<comment type="caution">
    <text evidence="1">The sequence shown here is derived from an EMBL/GenBank/DDBJ whole genome shotgun (WGS) entry which is preliminary data.</text>
</comment>
<accession>A0A445BPQ6</accession>
<gene>
    <name evidence="1" type="ORF">Ahy_A09g046411</name>
</gene>
<reference evidence="1 2" key="1">
    <citation type="submission" date="2019-01" db="EMBL/GenBank/DDBJ databases">
        <title>Sequencing of cultivated peanut Arachis hypogaea provides insights into genome evolution and oil improvement.</title>
        <authorList>
            <person name="Chen X."/>
        </authorList>
    </citation>
    <scope>NUCLEOTIDE SEQUENCE [LARGE SCALE GENOMIC DNA]</scope>
    <source>
        <strain evidence="2">cv. Fuhuasheng</strain>
        <tissue evidence="1">Leaves</tissue>
    </source>
</reference>
<evidence type="ECO:0008006" key="3">
    <source>
        <dbReference type="Google" id="ProtNLM"/>
    </source>
</evidence>